<feature type="compositionally biased region" description="Basic residues" evidence="1">
    <location>
        <begin position="240"/>
        <end position="256"/>
    </location>
</feature>
<feature type="region of interest" description="Disordered" evidence="1">
    <location>
        <begin position="199"/>
        <end position="256"/>
    </location>
</feature>
<feature type="compositionally biased region" description="Low complexity" evidence="1">
    <location>
        <begin position="199"/>
        <end position="239"/>
    </location>
</feature>
<dbReference type="NCBIfam" id="NF043076">
    <property type="entry name" value="PHA_gran_PhaM"/>
    <property type="match status" value="1"/>
</dbReference>
<name>A0A1M5Y309_9BURK</name>
<dbReference type="EMBL" id="FQXE01000008">
    <property type="protein sequence ID" value="SHI06470.1"/>
    <property type="molecule type" value="Genomic_DNA"/>
</dbReference>
<evidence type="ECO:0000313" key="2">
    <source>
        <dbReference type="EMBL" id="SHI06470.1"/>
    </source>
</evidence>
<gene>
    <name evidence="2" type="ORF">SAMN04488135_10833</name>
</gene>
<accession>A0A1M5Y309</accession>
<reference evidence="2 3" key="1">
    <citation type="submission" date="2016-11" db="EMBL/GenBank/DDBJ databases">
        <authorList>
            <person name="Jaros S."/>
            <person name="Januszkiewicz K."/>
            <person name="Wedrychowicz H."/>
        </authorList>
    </citation>
    <scope>NUCLEOTIDE SEQUENCE [LARGE SCALE GENOMIC DNA]</scope>
    <source>
        <strain evidence="2 3">CGMCC 1.10190</strain>
    </source>
</reference>
<protein>
    <submittedName>
        <fullName evidence="2">Uncharacterized protein</fullName>
    </submittedName>
</protein>
<dbReference type="OrthoDB" id="8566581at2"/>
<dbReference type="AlphaFoldDB" id="A0A1M5Y309"/>
<dbReference type="InterPro" id="IPR050026">
    <property type="entry name" value="PHA_gran_PhaM_N"/>
</dbReference>
<dbReference type="Proteomes" id="UP000184226">
    <property type="component" value="Unassembled WGS sequence"/>
</dbReference>
<feature type="region of interest" description="Disordered" evidence="1">
    <location>
        <begin position="124"/>
        <end position="154"/>
    </location>
</feature>
<proteinExistence type="predicted"/>
<evidence type="ECO:0000313" key="3">
    <source>
        <dbReference type="Proteomes" id="UP000184226"/>
    </source>
</evidence>
<sequence length="256" mass="25546">MVTQNNNPFVLPGFGQSGDMAQNPLLASMEMMRQAWQGLATSGGATQTSMMTPMSVEDLERRIGDLRAVENWLRMNLSMLSSTIQGLEVQRSTIATLKSFMASAAPAGAAPGGPSPLEVALGMKPAAAPGGPGHGASPAAGAKEAPDGASGAQDIAGNTAAANEAYAANAAAAAQGWWDMVQKQFDSLAVATAATLQGAEAAKAAAQQAASGASADSTLGKAPAKAARASAPQSAGPAKAAKKAAPRKRPAAPRKP</sequence>
<dbReference type="STRING" id="658167.SAMN04488135_10833"/>
<feature type="compositionally biased region" description="Low complexity" evidence="1">
    <location>
        <begin position="125"/>
        <end position="142"/>
    </location>
</feature>
<evidence type="ECO:0000256" key="1">
    <source>
        <dbReference type="SAM" id="MobiDB-lite"/>
    </source>
</evidence>
<organism evidence="2 3">
    <name type="scientific">Pollutimonas bauzanensis</name>
    <dbReference type="NCBI Taxonomy" id="658167"/>
    <lineage>
        <taxon>Bacteria</taxon>
        <taxon>Pseudomonadati</taxon>
        <taxon>Pseudomonadota</taxon>
        <taxon>Betaproteobacteria</taxon>
        <taxon>Burkholderiales</taxon>
        <taxon>Alcaligenaceae</taxon>
        <taxon>Pollutimonas</taxon>
    </lineage>
</organism>
<keyword evidence="3" id="KW-1185">Reference proteome</keyword>
<dbReference type="RefSeq" id="WP_073104234.1">
    <property type="nucleotide sequence ID" value="NZ_FQXE01000008.1"/>
</dbReference>